<dbReference type="Proteomes" id="UP000481861">
    <property type="component" value="Unassembled WGS sequence"/>
</dbReference>
<evidence type="ECO:0000313" key="1">
    <source>
        <dbReference type="EMBL" id="KAF2865853.1"/>
    </source>
</evidence>
<sequence>MVRIDLETPFEPRFPEGWDASRIRHLRLELQLPYLGLHQISFQGLWSMLHQMQELKVMQICIPSGDFWDLDIWHYLVESRRATIRDLYAAIPLEVERVDWGPTWEQRYSGDFGGMEHLHWFELRKLCRIFEGFRGIDAGMWRDGLGNFDWKRPEKDERSWKMRLRPR</sequence>
<keyword evidence="2" id="KW-1185">Reference proteome</keyword>
<reference evidence="1 2" key="1">
    <citation type="submission" date="2020-01" db="EMBL/GenBank/DDBJ databases">
        <authorList>
            <consortium name="DOE Joint Genome Institute"/>
            <person name="Haridas S."/>
            <person name="Albert R."/>
            <person name="Binder M."/>
            <person name="Bloem J."/>
            <person name="Labutti K."/>
            <person name="Salamov A."/>
            <person name="Andreopoulos B."/>
            <person name="Baker S.E."/>
            <person name="Barry K."/>
            <person name="Bills G."/>
            <person name="Bluhm B.H."/>
            <person name="Cannon C."/>
            <person name="Castanera R."/>
            <person name="Culley D.E."/>
            <person name="Daum C."/>
            <person name="Ezra D."/>
            <person name="Gonzalez J.B."/>
            <person name="Henrissat B."/>
            <person name="Kuo A."/>
            <person name="Liang C."/>
            <person name="Lipzen A."/>
            <person name="Lutzoni F."/>
            <person name="Magnuson J."/>
            <person name="Mondo S."/>
            <person name="Nolan M."/>
            <person name="Ohm R."/>
            <person name="Pangilinan J."/>
            <person name="Park H.-J.H."/>
            <person name="Ramirez L."/>
            <person name="Alfaro M."/>
            <person name="Sun H."/>
            <person name="Tritt A."/>
            <person name="Yoshinaga Y."/>
            <person name="Zwiers L.-H.L."/>
            <person name="Turgeon B.G."/>
            <person name="Goodwin S.B."/>
            <person name="Spatafora J.W."/>
            <person name="Crous P.W."/>
            <person name="Grigoriev I.V."/>
        </authorList>
    </citation>
    <scope>NUCLEOTIDE SEQUENCE [LARGE SCALE GENOMIC DNA]</scope>
    <source>
        <strain evidence="1 2">CBS 611.86</strain>
    </source>
</reference>
<organism evidence="1 2">
    <name type="scientific">Massariosphaeria phaeospora</name>
    <dbReference type="NCBI Taxonomy" id="100035"/>
    <lineage>
        <taxon>Eukaryota</taxon>
        <taxon>Fungi</taxon>
        <taxon>Dikarya</taxon>
        <taxon>Ascomycota</taxon>
        <taxon>Pezizomycotina</taxon>
        <taxon>Dothideomycetes</taxon>
        <taxon>Pleosporomycetidae</taxon>
        <taxon>Pleosporales</taxon>
        <taxon>Pleosporales incertae sedis</taxon>
        <taxon>Massariosphaeria</taxon>
    </lineage>
</organism>
<proteinExistence type="predicted"/>
<dbReference type="EMBL" id="JAADJZ010000030">
    <property type="protein sequence ID" value="KAF2865853.1"/>
    <property type="molecule type" value="Genomic_DNA"/>
</dbReference>
<name>A0A7C8I3A7_9PLEO</name>
<dbReference type="AlphaFoldDB" id="A0A7C8I3A7"/>
<comment type="caution">
    <text evidence="1">The sequence shown here is derived from an EMBL/GenBank/DDBJ whole genome shotgun (WGS) entry which is preliminary data.</text>
</comment>
<accession>A0A7C8I3A7</accession>
<gene>
    <name evidence="1" type="ORF">BDV95DRAFT_239705</name>
</gene>
<protein>
    <submittedName>
        <fullName evidence="1">Uncharacterized protein</fullName>
    </submittedName>
</protein>
<evidence type="ECO:0000313" key="2">
    <source>
        <dbReference type="Proteomes" id="UP000481861"/>
    </source>
</evidence>